<protein>
    <submittedName>
        <fullName evidence="1">Uncharacterized protein</fullName>
    </submittedName>
</protein>
<evidence type="ECO:0000313" key="1">
    <source>
        <dbReference type="EMBL" id="KAK1585670.1"/>
    </source>
</evidence>
<organism evidence="1 2">
    <name type="scientific">Colletotrichum navitas</name>
    <dbReference type="NCBI Taxonomy" id="681940"/>
    <lineage>
        <taxon>Eukaryota</taxon>
        <taxon>Fungi</taxon>
        <taxon>Dikarya</taxon>
        <taxon>Ascomycota</taxon>
        <taxon>Pezizomycotina</taxon>
        <taxon>Sordariomycetes</taxon>
        <taxon>Hypocreomycetidae</taxon>
        <taxon>Glomerellales</taxon>
        <taxon>Glomerellaceae</taxon>
        <taxon>Colletotrichum</taxon>
        <taxon>Colletotrichum graminicola species complex</taxon>
    </lineage>
</organism>
<sequence>MEGREWCGRAWGACLPWLATLGSPTLFVGANMTTKNVGPAHLMSPFQRPRRRVLYTVTSQACFEWVGGYDGDGWTTCPLPPPSASGGVSPH</sequence>
<name>A0AAD8V4A0_9PEZI</name>
<dbReference type="RefSeq" id="XP_060412687.1">
    <property type="nucleotide sequence ID" value="XM_060558154.1"/>
</dbReference>
<keyword evidence="2" id="KW-1185">Reference proteome</keyword>
<dbReference type="Proteomes" id="UP001230504">
    <property type="component" value="Unassembled WGS sequence"/>
</dbReference>
<accession>A0AAD8V4A0</accession>
<reference evidence="1" key="1">
    <citation type="submission" date="2021-06" db="EMBL/GenBank/DDBJ databases">
        <title>Comparative genomics, transcriptomics and evolutionary studies reveal genomic signatures of adaptation to plant cell wall in hemibiotrophic fungi.</title>
        <authorList>
            <consortium name="DOE Joint Genome Institute"/>
            <person name="Baroncelli R."/>
            <person name="Diaz J.F."/>
            <person name="Benocci T."/>
            <person name="Peng M."/>
            <person name="Battaglia E."/>
            <person name="Haridas S."/>
            <person name="Andreopoulos W."/>
            <person name="Labutti K."/>
            <person name="Pangilinan J."/>
            <person name="Floch G.L."/>
            <person name="Makela M.R."/>
            <person name="Henrissat B."/>
            <person name="Grigoriev I.V."/>
            <person name="Crouch J.A."/>
            <person name="De Vries R.P."/>
            <person name="Sukno S.A."/>
            <person name="Thon M.R."/>
        </authorList>
    </citation>
    <scope>NUCLEOTIDE SEQUENCE</scope>
    <source>
        <strain evidence="1">CBS 125086</strain>
    </source>
</reference>
<comment type="caution">
    <text evidence="1">The sequence shown here is derived from an EMBL/GenBank/DDBJ whole genome shotgun (WGS) entry which is preliminary data.</text>
</comment>
<dbReference type="EMBL" id="JAHLJV010000042">
    <property type="protein sequence ID" value="KAK1585670.1"/>
    <property type="molecule type" value="Genomic_DNA"/>
</dbReference>
<proteinExistence type="predicted"/>
<dbReference type="GeneID" id="85442394"/>
<evidence type="ECO:0000313" key="2">
    <source>
        <dbReference type="Proteomes" id="UP001230504"/>
    </source>
</evidence>
<dbReference type="AlphaFoldDB" id="A0AAD8V4A0"/>
<gene>
    <name evidence="1" type="ORF">LY79DRAFT_558048</name>
</gene>